<keyword evidence="2" id="KW-1003">Cell membrane</keyword>
<keyword evidence="7" id="KW-0675">Receptor</keyword>
<dbReference type="EMBL" id="VSWD01000006">
    <property type="protein sequence ID" value="KAK3100177.1"/>
    <property type="molecule type" value="Genomic_DNA"/>
</dbReference>
<feature type="region of interest" description="Disordered" evidence="9">
    <location>
        <begin position="1078"/>
        <end position="1097"/>
    </location>
</feature>
<name>A0AA89C5H9_PINIB</name>
<dbReference type="Proteomes" id="UP001186944">
    <property type="component" value="Unassembled WGS sequence"/>
</dbReference>
<feature type="region of interest" description="Disordered" evidence="9">
    <location>
        <begin position="998"/>
        <end position="1026"/>
    </location>
</feature>
<dbReference type="GO" id="GO:0005886">
    <property type="term" value="C:plasma membrane"/>
    <property type="evidence" value="ECO:0007669"/>
    <property type="project" value="UniProtKB-SubCell"/>
</dbReference>
<feature type="region of interest" description="Disordered" evidence="9">
    <location>
        <begin position="364"/>
        <end position="389"/>
    </location>
</feature>
<feature type="region of interest" description="Disordered" evidence="9">
    <location>
        <begin position="885"/>
        <end position="932"/>
    </location>
</feature>
<feature type="transmembrane region" description="Helical" evidence="10">
    <location>
        <begin position="55"/>
        <end position="82"/>
    </location>
</feature>
<feature type="region of interest" description="Disordered" evidence="9">
    <location>
        <begin position="828"/>
        <end position="862"/>
    </location>
</feature>
<feature type="compositionally biased region" description="Polar residues" evidence="9">
    <location>
        <begin position="558"/>
        <end position="567"/>
    </location>
</feature>
<reference evidence="12" key="1">
    <citation type="submission" date="2019-08" db="EMBL/GenBank/DDBJ databases">
        <title>The improved chromosome-level genome for the pearl oyster Pinctada fucata martensii using PacBio sequencing and Hi-C.</title>
        <authorList>
            <person name="Zheng Z."/>
        </authorList>
    </citation>
    <scope>NUCLEOTIDE SEQUENCE</scope>
    <source>
        <strain evidence="12">ZZ-2019</strain>
        <tissue evidence="12">Adductor muscle</tissue>
    </source>
</reference>
<keyword evidence="8" id="KW-0807">Transducer</keyword>
<evidence type="ECO:0000259" key="11">
    <source>
        <dbReference type="PROSITE" id="PS50262"/>
    </source>
</evidence>
<feature type="compositionally biased region" description="Basic and acidic residues" evidence="9">
    <location>
        <begin position="489"/>
        <end position="516"/>
    </location>
</feature>
<dbReference type="CDD" id="cd00637">
    <property type="entry name" value="7tm_classA_rhodopsin-like"/>
    <property type="match status" value="1"/>
</dbReference>
<feature type="region of interest" description="Disordered" evidence="9">
    <location>
        <begin position="403"/>
        <end position="669"/>
    </location>
</feature>
<dbReference type="GO" id="GO:0004930">
    <property type="term" value="F:G protein-coupled receptor activity"/>
    <property type="evidence" value="ECO:0007669"/>
    <property type="project" value="UniProtKB-KW"/>
</dbReference>
<dbReference type="SUPFAM" id="SSF81321">
    <property type="entry name" value="Family A G protein-coupled receptor-like"/>
    <property type="match status" value="1"/>
</dbReference>
<feature type="region of interest" description="Disordered" evidence="9">
    <location>
        <begin position="685"/>
        <end position="705"/>
    </location>
</feature>
<feature type="compositionally biased region" description="Basic and acidic residues" evidence="9">
    <location>
        <begin position="885"/>
        <end position="904"/>
    </location>
</feature>
<keyword evidence="5" id="KW-0297">G-protein coupled receptor</keyword>
<feature type="transmembrane region" description="Helical" evidence="10">
    <location>
        <begin position="12"/>
        <end position="34"/>
    </location>
</feature>
<feature type="compositionally biased region" description="Low complexity" evidence="9">
    <location>
        <begin position="584"/>
        <end position="603"/>
    </location>
</feature>
<evidence type="ECO:0000256" key="9">
    <source>
        <dbReference type="SAM" id="MobiDB-lite"/>
    </source>
</evidence>
<feature type="compositionally biased region" description="Polar residues" evidence="9">
    <location>
        <begin position="1085"/>
        <end position="1094"/>
    </location>
</feature>
<dbReference type="InterPro" id="IPR000276">
    <property type="entry name" value="GPCR_Rhodpsn"/>
</dbReference>
<keyword evidence="6 10" id="KW-0472">Membrane</keyword>
<feature type="compositionally biased region" description="Basic and acidic residues" evidence="9">
    <location>
        <begin position="379"/>
        <end position="389"/>
    </location>
</feature>
<feature type="compositionally biased region" description="Basic and acidic residues" evidence="9">
    <location>
        <begin position="959"/>
        <end position="968"/>
    </location>
</feature>
<feature type="compositionally biased region" description="Polar residues" evidence="9">
    <location>
        <begin position="695"/>
        <end position="705"/>
    </location>
</feature>
<gene>
    <name evidence="12" type="ORF">FSP39_015797</name>
</gene>
<evidence type="ECO:0000313" key="12">
    <source>
        <dbReference type="EMBL" id="KAK3100177.1"/>
    </source>
</evidence>
<evidence type="ECO:0000256" key="4">
    <source>
        <dbReference type="ARBA" id="ARBA00022989"/>
    </source>
</evidence>
<feature type="transmembrane region" description="Helical" evidence="10">
    <location>
        <begin position="295"/>
        <end position="317"/>
    </location>
</feature>
<dbReference type="Pfam" id="PF00001">
    <property type="entry name" value="7tm_1"/>
    <property type="match status" value="1"/>
</dbReference>
<feature type="region of interest" description="Disordered" evidence="9">
    <location>
        <begin position="1176"/>
        <end position="1254"/>
    </location>
</feature>
<keyword evidence="3 10" id="KW-0812">Transmembrane</keyword>
<evidence type="ECO:0000256" key="8">
    <source>
        <dbReference type="ARBA" id="ARBA00023224"/>
    </source>
</evidence>
<dbReference type="PANTHER" id="PTHR22752">
    <property type="entry name" value="G PROTEIN-COUPLED RECEPTOR"/>
    <property type="match status" value="1"/>
</dbReference>
<sequence>MALKDSFVSEVLPYVITVFLGLTVLISFIVNMKIRNIMNNKLKFTTFARMLTIQFIVLDCFAALFVFIPSAIVSSALSWILTDYVCKAHGIVITWIYLVTFGLLSVRNIERMYKLRFPNSYESKFGSKGKLTIVFILIWIIDLGVACIPLTEWTPIKYDYHHSSCVPDLETNIYHLMLIIGLGIGVTSIIFLFTNIIIYNTKDKDKETSDNTNANVDETNRKDPAYVSKRQDSNVSVNNWVGSTNVKKNEKSQKEVLSRPPSFNSWLKKESNTKEDEKKKTISWSEFRHATTTNFALCIIMLLFFVPYFALVIARAICGSCIHKSEVSATLVFVVLTFTIRPILTHQRLCRVIKSKEERKLNRRKRKRFTNINNNPEAPEEKSNDRKDSLFDEGFDETEFGEFDDDLEVPKDTEDQTMVKTNAGLATHDSAKKTKYNKDKDNTESKPDEDSPWESECDIFLSDDDTDDDESGNKIKKTLLLGGAAASMTKEDEKTKKKDKLKKESSKTGKKDEKPNKNSKKTPESGQGQRERDVIENEVVTVVVINKHTSNKTEIENTMKNSSQGNRESNDEKGGDNIHKNSKQTKSNSSKSKSDCSSESGNSHSHTVVKGVALNKAVKAGKSSTNSNRHHSNLTEENYEYDERAVNSKESKTKMKDQGNIRETTEDSHNHTSVLMINRHQHNVNEASQHKRGTTSDTRNPAKNVQKSNVTMNEIHTTTNVNETEYSPYVHEDKITKRKIVVPTTYRKQTNDNIHRQSNDNIEGQLSDKIYGQTYDNNYRQTNNNYRQTNDNIHRQTNDNIHRQTNDNIHRQISDNTHRQTNDNIQIQTNDNTHRQTNDNTHRQTNDDIHRQTNDNIHKQTNDNINRHTTFTMDTNEVLIVKQTSDHVRYRHHDSESKEYQNERKHVKSKHESGGNYKKYPNDAKSRPNGRYEADSISKAVVIGNKASFSQNQHHSQKRSNEKYAHHDKSTENYGDEYIISHNQNSNLNKITEENVQSSRTGQKHGKNVVHKNAYRNGIPNSTSNSKGTYIASNTYGNDGNDAWSNIEDHASNTKRNRHLLNVNHMHNYNSSSMPIGNEYHNSKDTLPNDVQNSNDRRYSNDETLAYKPNNSYNTQHANHNYKGLQNNDSLQEIKHVNESHDELQMAPKRKYSYNQPSDKLMDRTLIHSKSDDNIIINQSDGLPKYDSSKKKNEVTKKSKPNETKVAFASNVKDNNAAQEGKRPEQNTGLDASKLATSNIEEKTRKGNRSNKPKEVIRFDPYSVTEPLKTVKLWNKANANVNAINVLAKLNKFQALHGENPQ</sequence>
<feature type="compositionally biased region" description="Acidic residues" evidence="9">
    <location>
        <begin position="450"/>
        <end position="470"/>
    </location>
</feature>
<evidence type="ECO:0000256" key="7">
    <source>
        <dbReference type="ARBA" id="ARBA00023170"/>
    </source>
</evidence>
<proteinExistence type="predicted"/>
<feature type="compositionally biased region" description="Basic and acidic residues" evidence="9">
    <location>
        <begin position="568"/>
        <end position="579"/>
    </location>
</feature>
<feature type="compositionally biased region" description="Basic and acidic residues" evidence="9">
    <location>
        <begin position="641"/>
        <end position="669"/>
    </location>
</feature>
<evidence type="ECO:0000256" key="3">
    <source>
        <dbReference type="ARBA" id="ARBA00022692"/>
    </source>
</evidence>
<feature type="transmembrane region" description="Helical" evidence="10">
    <location>
        <begin position="173"/>
        <end position="198"/>
    </location>
</feature>
<feature type="compositionally biased region" description="Basic residues" evidence="9">
    <location>
        <begin position="1002"/>
        <end position="1014"/>
    </location>
</feature>
<dbReference type="PANTHER" id="PTHR22752:SF1">
    <property type="entry name" value="G-PROTEIN COUPLED RECEPTOR 176"/>
    <property type="match status" value="1"/>
</dbReference>
<comment type="caution">
    <text evidence="12">The sequence shown here is derived from an EMBL/GenBank/DDBJ whole genome shotgun (WGS) entry which is preliminary data.</text>
</comment>
<evidence type="ECO:0000313" key="13">
    <source>
        <dbReference type="Proteomes" id="UP001186944"/>
    </source>
</evidence>
<feature type="transmembrane region" description="Helical" evidence="10">
    <location>
        <begin position="131"/>
        <end position="153"/>
    </location>
</feature>
<feature type="compositionally biased region" description="Basic and acidic residues" evidence="9">
    <location>
        <begin position="1187"/>
        <end position="1203"/>
    </location>
</feature>
<evidence type="ECO:0000256" key="1">
    <source>
        <dbReference type="ARBA" id="ARBA00004651"/>
    </source>
</evidence>
<feature type="transmembrane region" description="Helical" evidence="10">
    <location>
        <begin position="88"/>
        <end position="110"/>
    </location>
</feature>
<keyword evidence="13" id="KW-1185">Reference proteome</keyword>
<comment type="subcellular location">
    <subcellularLocation>
        <location evidence="1">Cell membrane</location>
        <topology evidence="1">Multi-pass membrane protein</topology>
    </subcellularLocation>
</comment>
<accession>A0AA89C5H9</accession>
<evidence type="ECO:0000256" key="2">
    <source>
        <dbReference type="ARBA" id="ARBA00022475"/>
    </source>
</evidence>
<feature type="compositionally biased region" description="Basic and acidic residues" evidence="9">
    <location>
        <begin position="832"/>
        <end position="861"/>
    </location>
</feature>
<evidence type="ECO:0000256" key="6">
    <source>
        <dbReference type="ARBA" id="ARBA00023136"/>
    </source>
</evidence>
<organism evidence="12 13">
    <name type="scientific">Pinctada imbricata</name>
    <name type="common">Atlantic pearl-oyster</name>
    <name type="synonym">Pinctada martensii</name>
    <dbReference type="NCBI Taxonomy" id="66713"/>
    <lineage>
        <taxon>Eukaryota</taxon>
        <taxon>Metazoa</taxon>
        <taxon>Spiralia</taxon>
        <taxon>Lophotrochozoa</taxon>
        <taxon>Mollusca</taxon>
        <taxon>Bivalvia</taxon>
        <taxon>Autobranchia</taxon>
        <taxon>Pteriomorphia</taxon>
        <taxon>Pterioida</taxon>
        <taxon>Pterioidea</taxon>
        <taxon>Pteriidae</taxon>
        <taxon>Pinctada</taxon>
    </lineage>
</organism>
<feature type="domain" description="G-protein coupled receptors family 1 profile" evidence="11">
    <location>
        <begin position="20"/>
        <end position="345"/>
    </location>
</feature>
<protein>
    <recommendedName>
        <fullName evidence="11">G-protein coupled receptors family 1 profile domain-containing protein</fullName>
    </recommendedName>
</protein>
<feature type="compositionally biased region" description="Basic and acidic residues" evidence="9">
    <location>
        <begin position="920"/>
        <end position="932"/>
    </location>
</feature>
<feature type="compositionally biased region" description="Low complexity" evidence="9">
    <location>
        <begin position="537"/>
        <end position="546"/>
    </location>
</feature>
<keyword evidence="4 10" id="KW-1133">Transmembrane helix</keyword>
<dbReference type="Gene3D" id="1.20.1070.10">
    <property type="entry name" value="Rhodopsin 7-helix transmembrane proteins"/>
    <property type="match status" value="1"/>
</dbReference>
<evidence type="ECO:0000256" key="10">
    <source>
        <dbReference type="SAM" id="Phobius"/>
    </source>
</evidence>
<evidence type="ECO:0000256" key="5">
    <source>
        <dbReference type="ARBA" id="ARBA00023040"/>
    </source>
</evidence>
<dbReference type="InterPro" id="IPR017452">
    <property type="entry name" value="GPCR_Rhodpsn_7TM"/>
</dbReference>
<dbReference type="PROSITE" id="PS50262">
    <property type="entry name" value="G_PROTEIN_RECEP_F1_2"/>
    <property type="match status" value="1"/>
</dbReference>
<feature type="compositionally biased region" description="Polar residues" evidence="9">
    <location>
        <begin position="1226"/>
        <end position="1239"/>
    </location>
</feature>
<feature type="compositionally biased region" description="Basic and acidic residues" evidence="9">
    <location>
        <begin position="429"/>
        <end position="449"/>
    </location>
</feature>
<feature type="region of interest" description="Disordered" evidence="9">
    <location>
        <begin position="949"/>
        <end position="968"/>
    </location>
</feature>